<gene>
    <name evidence="2" type="ORF">Ocin01_12089</name>
</gene>
<proteinExistence type="predicted"/>
<dbReference type="Proteomes" id="UP000094527">
    <property type="component" value="Unassembled WGS sequence"/>
</dbReference>
<organism evidence="2 3">
    <name type="scientific">Orchesella cincta</name>
    <name type="common">Springtail</name>
    <name type="synonym">Podura cincta</name>
    <dbReference type="NCBI Taxonomy" id="48709"/>
    <lineage>
        <taxon>Eukaryota</taxon>
        <taxon>Metazoa</taxon>
        <taxon>Ecdysozoa</taxon>
        <taxon>Arthropoda</taxon>
        <taxon>Hexapoda</taxon>
        <taxon>Collembola</taxon>
        <taxon>Entomobryomorpha</taxon>
        <taxon>Entomobryoidea</taxon>
        <taxon>Orchesellidae</taxon>
        <taxon>Orchesellinae</taxon>
        <taxon>Orchesella</taxon>
    </lineage>
</organism>
<accession>A0A1D2MNI3</accession>
<evidence type="ECO:0000313" key="3">
    <source>
        <dbReference type="Proteomes" id="UP000094527"/>
    </source>
</evidence>
<dbReference type="AlphaFoldDB" id="A0A1D2MNI3"/>
<protein>
    <submittedName>
        <fullName evidence="2">Uncharacterized protein</fullName>
    </submittedName>
</protein>
<feature type="region of interest" description="Disordered" evidence="1">
    <location>
        <begin position="185"/>
        <end position="206"/>
    </location>
</feature>
<evidence type="ECO:0000256" key="1">
    <source>
        <dbReference type="SAM" id="MobiDB-lite"/>
    </source>
</evidence>
<feature type="region of interest" description="Disordered" evidence="1">
    <location>
        <begin position="68"/>
        <end position="97"/>
    </location>
</feature>
<keyword evidence="3" id="KW-1185">Reference proteome</keyword>
<name>A0A1D2MNI3_ORCCI</name>
<dbReference type="EMBL" id="LJIJ01000783">
    <property type="protein sequence ID" value="ODM94597.1"/>
    <property type="molecule type" value="Genomic_DNA"/>
</dbReference>
<sequence length="265" mass="28754">MSHQNSTVIVSPTVMEVVVDDKHFISADEFSLASDWDDLVVATRGGGDAREAQPNTDVLKWEGDSVQMQTGQPAGGVAGSPYNPDNRVDSPSHSRKHSLAMDDVESSLYTTAVESSTDSFRDNLNETVILPNPTILVEENEEVNGNIFGSSSSTSVDDTPDQLHDYEGFRNGLVTKNRLLQLKSSAATSSSSDIGEEQVRKRRAEQSVTDDSVILEAFSKGVVVGTPEKTAVIINQTFEKSPEAQPSKLHELNGTFNITSYSPEF</sequence>
<reference evidence="2 3" key="1">
    <citation type="journal article" date="2016" name="Genome Biol. Evol.">
        <title>Gene Family Evolution Reflects Adaptation to Soil Environmental Stressors in the Genome of the Collembolan Orchesella cincta.</title>
        <authorList>
            <person name="Faddeeva-Vakhrusheva A."/>
            <person name="Derks M.F."/>
            <person name="Anvar S.Y."/>
            <person name="Agamennone V."/>
            <person name="Suring W."/>
            <person name="Smit S."/>
            <person name="van Straalen N.M."/>
            <person name="Roelofs D."/>
        </authorList>
    </citation>
    <scope>NUCLEOTIDE SEQUENCE [LARGE SCALE GENOMIC DNA]</scope>
    <source>
        <tissue evidence="2">Mixed pool</tissue>
    </source>
</reference>
<evidence type="ECO:0000313" key="2">
    <source>
        <dbReference type="EMBL" id="ODM94597.1"/>
    </source>
</evidence>
<comment type="caution">
    <text evidence="2">The sequence shown here is derived from an EMBL/GenBank/DDBJ whole genome shotgun (WGS) entry which is preliminary data.</text>
</comment>